<sequence>MAFGVLGGCWPCRPPLSTPAAAKPNRPEIVHLLQNESSIEFTKSVSPITTITFFKGAPPAQAIRDRVASILSANPWLNGQLHWNSEKARVVLRYSSMPSQHEVFQEKLPGELGVYADMPYRELWKACKGCQCCIQREGSSWKNHPGPLFRVTLIPDGKAPEKSFALVVSLIHLLGDVHTYYQIFNMLSHGAEVKSLRVARSDTWTQELCRAAGEDSSKAVHGLPWLMNFMRSVKRRQRSSICISRLDQPPIEQAEVPTVSTHDVLTSAFLRMVGADICVLPVDMRGRLLGISDLDAGNYTACLPFIAEQVCCPSQKQEQQRYAPWALNGSCTLSNSCFEARDFSKRSRLAFVTDWSTFAEALILPACEQHFHQPLLDPRDAVCDLAIIFKSRLHQLSVMMFTDPGFSKETLTEMLRQEDLRKTAKSRTSEMPTNNDKPGLWTGSSTLLQQRQQFHMWQPEPGSPKKEPGSSKKEPGSPKKEPGAPKKEPRSPKKEPGSPKKEPGAPKKEPGSPTKEPGSPKKEPGAPKKEPGSPKKAGQLLKSRVPALWGL</sequence>
<keyword evidence="3" id="KW-1185">Reference proteome</keyword>
<dbReference type="AlphaFoldDB" id="A0A813GQ32"/>
<gene>
    <name evidence="2" type="ORF">PGLA1383_LOCUS45500</name>
</gene>
<evidence type="ECO:0000313" key="3">
    <source>
        <dbReference type="Proteomes" id="UP000654075"/>
    </source>
</evidence>
<feature type="compositionally biased region" description="Polar residues" evidence="1">
    <location>
        <begin position="429"/>
        <end position="443"/>
    </location>
</feature>
<dbReference type="InterPro" id="IPR023213">
    <property type="entry name" value="CAT-like_dom_sf"/>
</dbReference>
<organism evidence="2 3">
    <name type="scientific">Polarella glacialis</name>
    <name type="common">Dinoflagellate</name>
    <dbReference type="NCBI Taxonomy" id="89957"/>
    <lineage>
        <taxon>Eukaryota</taxon>
        <taxon>Sar</taxon>
        <taxon>Alveolata</taxon>
        <taxon>Dinophyceae</taxon>
        <taxon>Suessiales</taxon>
        <taxon>Suessiaceae</taxon>
        <taxon>Polarella</taxon>
    </lineage>
</organism>
<feature type="region of interest" description="Disordered" evidence="1">
    <location>
        <begin position="457"/>
        <end position="551"/>
    </location>
</feature>
<proteinExistence type="predicted"/>
<reference evidence="2" key="1">
    <citation type="submission" date="2021-02" db="EMBL/GenBank/DDBJ databases">
        <authorList>
            <person name="Dougan E. K."/>
            <person name="Rhodes N."/>
            <person name="Thang M."/>
            <person name="Chan C."/>
        </authorList>
    </citation>
    <scope>NUCLEOTIDE SEQUENCE</scope>
</reference>
<name>A0A813GQ32_POLGL</name>
<dbReference type="Gene3D" id="3.30.559.10">
    <property type="entry name" value="Chloramphenicol acetyltransferase-like domain"/>
    <property type="match status" value="1"/>
</dbReference>
<dbReference type="OrthoDB" id="4069699at2759"/>
<dbReference type="Proteomes" id="UP000654075">
    <property type="component" value="Unassembled WGS sequence"/>
</dbReference>
<feature type="region of interest" description="Disordered" evidence="1">
    <location>
        <begin position="420"/>
        <end position="443"/>
    </location>
</feature>
<feature type="compositionally biased region" description="Basic and acidic residues" evidence="1">
    <location>
        <begin position="518"/>
        <end position="533"/>
    </location>
</feature>
<comment type="caution">
    <text evidence="2">The sequence shown here is derived from an EMBL/GenBank/DDBJ whole genome shotgun (WGS) entry which is preliminary data.</text>
</comment>
<protein>
    <submittedName>
        <fullName evidence="2">Uncharacterized protein</fullName>
    </submittedName>
</protein>
<evidence type="ECO:0000313" key="2">
    <source>
        <dbReference type="EMBL" id="CAE8628899.1"/>
    </source>
</evidence>
<dbReference type="EMBL" id="CAJNNV010029531">
    <property type="protein sequence ID" value="CAE8628899.1"/>
    <property type="molecule type" value="Genomic_DNA"/>
</dbReference>
<dbReference type="OMA" id="DEYANAH"/>
<feature type="compositionally biased region" description="Basic and acidic residues" evidence="1">
    <location>
        <begin position="463"/>
        <end position="510"/>
    </location>
</feature>
<evidence type="ECO:0000256" key="1">
    <source>
        <dbReference type="SAM" id="MobiDB-lite"/>
    </source>
</evidence>
<accession>A0A813GQ32</accession>